<feature type="transmembrane region" description="Helical" evidence="9">
    <location>
        <begin position="423"/>
        <end position="440"/>
    </location>
</feature>
<keyword evidence="11" id="KW-1185">Reference proteome</keyword>
<dbReference type="OrthoDB" id="9762947at2"/>
<feature type="transmembrane region" description="Helical" evidence="9">
    <location>
        <begin position="399"/>
        <end position="417"/>
    </location>
</feature>
<proteinExistence type="inferred from homology"/>
<keyword evidence="4" id="KW-1003">Cell membrane</keyword>
<dbReference type="PANTHER" id="PTHR42770">
    <property type="entry name" value="AMINO ACID TRANSPORTER-RELATED"/>
    <property type="match status" value="1"/>
</dbReference>
<keyword evidence="5 9" id="KW-0812">Transmembrane</keyword>
<dbReference type="STRING" id="1329250.WOSG25_180080"/>
<comment type="similarity">
    <text evidence="2">Belongs to the amino acid-polyamine-organocation (APC) superfamily. Basic amino acid/polyamine antiporter (APA) (TC 2.A.3.2) family.</text>
</comment>
<feature type="transmembrane region" description="Helical" evidence="9">
    <location>
        <begin position="345"/>
        <end position="363"/>
    </location>
</feature>
<evidence type="ECO:0000256" key="4">
    <source>
        <dbReference type="ARBA" id="ARBA00022475"/>
    </source>
</evidence>
<feature type="transmembrane region" description="Helical" evidence="9">
    <location>
        <begin position="155"/>
        <end position="176"/>
    </location>
</feature>
<dbReference type="GO" id="GO:0022857">
    <property type="term" value="F:transmembrane transporter activity"/>
    <property type="evidence" value="ECO:0007669"/>
    <property type="project" value="InterPro"/>
</dbReference>
<dbReference type="RefSeq" id="WP_027699779.1">
    <property type="nucleotide sequence ID" value="NZ_DF820501.1"/>
</dbReference>
<accession>A0A069CWN1</accession>
<organism evidence="10 11">
    <name type="scientific">Weissella oryzae (strain DSM 25784 / JCM 18191 / LMG 30913 / SG25)</name>
    <dbReference type="NCBI Taxonomy" id="1329250"/>
    <lineage>
        <taxon>Bacteria</taxon>
        <taxon>Bacillati</taxon>
        <taxon>Bacillota</taxon>
        <taxon>Bacilli</taxon>
        <taxon>Lactobacillales</taxon>
        <taxon>Lactobacillaceae</taxon>
        <taxon>Weissella</taxon>
    </lineage>
</organism>
<dbReference type="Gene3D" id="1.20.1740.10">
    <property type="entry name" value="Amino acid/polyamine transporter I"/>
    <property type="match status" value="1"/>
</dbReference>
<evidence type="ECO:0000256" key="1">
    <source>
        <dbReference type="ARBA" id="ARBA00004651"/>
    </source>
</evidence>
<name>A0A069CWN1_WEIOS</name>
<keyword evidence="6" id="KW-0029">Amino-acid transport</keyword>
<dbReference type="eggNOG" id="COG0531">
    <property type="taxonomic scope" value="Bacteria"/>
</dbReference>
<evidence type="ECO:0000313" key="11">
    <source>
        <dbReference type="Proteomes" id="UP000030643"/>
    </source>
</evidence>
<comment type="subcellular location">
    <subcellularLocation>
        <location evidence="1">Cell membrane</location>
        <topology evidence="1">Multi-pass membrane protein</topology>
    </subcellularLocation>
</comment>
<dbReference type="AlphaFoldDB" id="A0A069CWN1"/>
<gene>
    <name evidence="10" type="primary">arcD</name>
    <name evidence="10" type="ORF">WOSG25_180080</name>
</gene>
<feature type="transmembrane region" description="Helical" evidence="9">
    <location>
        <begin position="452"/>
        <end position="472"/>
    </location>
</feature>
<evidence type="ECO:0000256" key="9">
    <source>
        <dbReference type="SAM" id="Phobius"/>
    </source>
</evidence>
<keyword evidence="3" id="KW-0813">Transport</keyword>
<dbReference type="InterPro" id="IPR002293">
    <property type="entry name" value="AA/rel_permease1"/>
</dbReference>
<feature type="transmembrane region" description="Helical" evidence="9">
    <location>
        <begin position="34"/>
        <end position="59"/>
    </location>
</feature>
<protein>
    <submittedName>
        <fullName evidence="10">Arginine/ornithine antiporter</fullName>
    </submittedName>
</protein>
<feature type="transmembrane region" description="Helical" evidence="9">
    <location>
        <begin position="212"/>
        <end position="233"/>
    </location>
</feature>
<feature type="transmembrane region" description="Helical" evidence="9">
    <location>
        <begin position="123"/>
        <end position="143"/>
    </location>
</feature>
<dbReference type="Proteomes" id="UP000030643">
    <property type="component" value="Unassembled WGS sequence"/>
</dbReference>
<evidence type="ECO:0000256" key="3">
    <source>
        <dbReference type="ARBA" id="ARBA00022448"/>
    </source>
</evidence>
<dbReference type="InterPro" id="IPR004754">
    <property type="entry name" value="Amino_acid_antiprt"/>
</dbReference>
<dbReference type="GO" id="GO:0006865">
    <property type="term" value="P:amino acid transport"/>
    <property type="evidence" value="ECO:0007669"/>
    <property type="project" value="UniProtKB-KW"/>
</dbReference>
<dbReference type="GO" id="GO:0005886">
    <property type="term" value="C:plasma membrane"/>
    <property type="evidence" value="ECO:0007669"/>
    <property type="project" value="UniProtKB-SubCell"/>
</dbReference>
<evidence type="ECO:0000256" key="5">
    <source>
        <dbReference type="ARBA" id="ARBA00022692"/>
    </source>
</evidence>
<feature type="transmembrane region" description="Helical" evidence="9">
    <location>
        <begin position="369"/>
        <end position="390"/>
    </location>
</feature>
<sequence>MDEYGKKGIALPALIALVVSSAIGAGIYDLPATLAVNATPGVALVAWLITGTGILLLAWNLNYVVLNKPELNGIADYARAGFGDFAGFVSGWGYWLSGWLGNIAFATMMMSAVGYFIPSFKSGNSIEAIIFASIISWFLTWIVSRGIESAAILNLIVTITKLIPILAFMVMIVISFKSGVFTAHFWANVSVNTDGGKIFFSTATTGGVIKQIQGSIMAMMWVFVGIEGATMLADRAKRKSDAGKATIIGVLALLVIYIIISILPFGYLSQAELVKMPHPAVVYIFKQMLGPVGGAFISLGLMVSIFGAWLSWTMLPVESTSLMAKQGLLPKWFGTLNKYEAPAHALYITQILMQLFLITLVFTDQAYNFAFSMSTSAIIITYSFVGAYMVKLGWQQKKFSVFLPGFLSAAFELSAIIFVGLQYLWLATIIYVLGFIFYYLARKHAGKNVKPIEMALMLIITIVAALALYALISGQVSL</sequence>
<dbReference type="Pfam" id="PF13520">
    <property type="entry name" value="AA_permease_2"/>
    <property type="match status" value="1"/>
</dbReference>
<evidence type="ECO:0000256" key="2">
    <source>
        <dbReference type="ARBA" id="ARBA00008220"/>
    </source>
</evidence>
<evidence type="ECO:0000256" key="8">
    <source>
        <dbReference type="ARBA" id="ARBA00023136"/>
    </source>
</evidence>
<dbReference type="PIRSF" id="PIRSF006060">
    <property type="entry name" value="AA_transporter"/>
    <property type="match status" value="1"/>
</dbReference>
<keyword evidence="7 9" id="KW-1133">Transmembrane helix</keyword>
<dbReference type="InterPro" id="IPR050367">
    <property type="entry name" value="APC_superfamily"/>
</dbReference>
<reference evidence="11" key="1">
    <citation type="journal article" date="2014" name="Genome Announc.">
        <title>Draft genome sequence of Weissella oryzae SG25T, isolated from fermented rice grains.</title>
        <authorList>
            <person name="Tanizawa Y."/>
            <person name="Fujisawa T."/>
            <person name="Mochizuki T."/>
            <person name="Kaminuma E."/>
            <person name="Suzuki Y."/>
            <person name="Nakamura Y."/>
            <person name="Tohno M."/>
        </authorList>
    </citation>
    <scope>NUCLEOTIDE SEQUENCE [LARGE SCALE GENOMIC DNA]</scope>
    <source>
        <strain evidence="11">DSM 25784 / JCM 18191 / LMG 30913 / SG25</strain>
    </source>
</reference>
<dbReference type="NCBIfam" id="TIGR00905">
    <property type="entry name" value="2A0302"/>
    <property type="match status" value="1"/>
</dbReference>
<evidence type="ECO:0000256" key="7">
    <source>
        <dbReference type="ARBA" id="ARBA00022989"/>
    </source>
</evidence>
<dbReference type="EMBL" id="DF820501">
    <property type="protein sequence ID" value="GAK31859.1"/>
    <property type="molecule type" value="Genomic_DNA"/>
</dbReference>
<dbReference type="PANTHER" id="PTHR42770:SF4">
    <property type="entry name" value="ARGININE_ORNITHINE ANTIPORTER-RELATED"/>
    <property type="match status" value="1"/>
</dbReference>
<feature type="transmembrane region" description="Helical" evidence="9">
    <location>
        <begin position="288"/>
        <end position="315"/>
    </location>
</feature>
<feature type="transmembrane region" description="Helical" evidence="9">
    <location>
        <begin position="245"/>
        <end position="268"/>
    </location>
</feature>
<evidence type="ECO:0000256" key="6">
    <source>
        <dbReference type="ARBA" id="ARBA00022970"/>
    </source>
</evidence>
<keyword evidence="8 9" id="KW-0472">Membrane</keyword>
<evidence type="ECO:0000313" key="10">
    <source>
        <dbReference type="EMBL" id="GAK31859.1"/>
    </source>
</evidence>